<feature type="compositionally biased region" description="Polar residues" evidence="1">
    <location>
        <begin position="381"/>
        <end position="439"/>
    </location>
</feature>
<feature type="compositionally biased region" description="Polar residues" evidence="1">
    <location>
        <begin position="516"/>
        <end position="526"/>
    </location>
</feature>
<feature type="non-terminal residue" evidence="3">
    <location>
        <position position="1"/>
    </location>
</feature>
<feature type="region of interest" description="Disordered" evidence="1">
    <location>
        <begin position="369"/>
        <end position="468"/>
    </location>
</feature>
<feature type="region of interest" description="Disordered" evidence="1">
    <location>
        <begin position="222"/>
        <end position="256"/>
    </location>
</feature>
<evidence type="ECO:0000313" key="3">
    <source>
        <dbReference type="EMBL" id="TBU63897.1"/>
    </source>
</evidence>
<feature type="transmembrane region" description="Helical" evidence="2">
    <location>
        <begin position="71"/>
        <end position="99"/>
    </location>
</feature>
<keyword evidence="2" id="KW-0472">Membrane</keyword>
<evidence type="ECO:0000256" key="1">
    <source>
        <dbReference type="SAM" id="MobiDB-lite"/>
    </source>
</evidence>
<evidence type="ECO:0000256" key="2">
    <source>
        <dbReference type="SAM" id="Phobius"/>
    </source>
</evidence>
<sequence>MEAALAFTLDICFAFAGFAEFTSLLAYSPNGDTACAFTTAWGSMAAQAARLIGLVILVLELHLRRGSNLEFYCLCAALVVGLSFILAFTATNTGVIVFIHTLGVALCNRTIYAPTALLSSIGFIVLELYIGVRFLGWDGLRSGLRSFFRQSANLQVARAGSLLLLDVLTVAPNAVATNELAQFIPFSIGALMVLGTFNHGIEYNVVVPTGVTPTAVVLSTHSSRAPTPLSIPQPTLPPSSEAAGETPMYGTEARPKKEEEVVLESPFVPTHLHSQFPAPVPVPRSAPPRIGDASVFDSQQRRQILPFQVQYAEQLERHIHTGPIVMPIRTKPQRPRVEVIIEDMERVPERSKKSSLIGSDIVRLQSASGVSTITEKKQRSPDNVTPSDYANSQSSQFTPVARTPTTFRDSAQSAPWTPAPTRSLSAGSGAIFSTASSRQPSRRKIKSTAASETSAKLPWRPAPRQSYSSAMTFGGAREELSIVVEGQAERPGSRRASRSSTTTKRMVISRPHSLRPTRSSSPQPSLRSKHLPAIPSATRPASSQHLTVPDHLRGPDPPSGSPIRSSSQYIVPEPVLPTSPPSGSYERAMGSGRLRGPRSPPTSSSTPNFRSGWPQVGTPIAGPVRMNSRHSRRRSGSCPELPPLDMGSATLRPIGPVKRDSPPES</sequence>
<proteinExistence type="predicted"/>
<dbReference type="Proteomes" id="UP000292082">
    <property type="component" value="Unassembled WGS sequence"/>
</dbReference>
<accession>A0A4Q9Q8J5</accession>
<dbReference type="STRING" id="114155.A0A4Q9Q8J5"/>
<name>A0A4Q9Q8J5_9APHY</name>
<dbReference type="EMBL" id="ML145087">
    <property type="protein sequence ID" value="TBU63897.1"/>
    <property type="molecule type" value="Genomic_DNA"/>
</dbReference>
<reference evidence="3 4" key="1">
    <citation type="submission" date="2019-01" db="EMBL/GenBank/DDBJ databases">
        <title>Draft genome sequences of three monokaryotic isolates of the white-rot basidiomycete fungus Dichomitus squalens.</title>
        <authorList>
            <consortium name="DOE Joint Genome Institute"/>
            <person name="Lopez S.C."/>
            <person name="Andreopoulos B."/>
            <person name="Pangilinan J."/>
            <person name="Lipzen A."/>
            <person name="Riley R."/>
            <person name="Ahrendt S."/>
            <person name="Ng V."/>
            <person name="Barry K."/>
            <person name="Daum C."/>
            <person name="Grigoriev I.V."/>
            <person name="Hilden K.S."/>
            <person name="Makela M.R."/>
            <person name="de Vries R.P."/>
        </authorList>
    </citation>
    <scope>NUCLEOTIDE SEQUENCE [LARGE SCALE GENOMIC DNA]</scope>
    <source>
        <strain evidence="3 4">CBS 464.89</strain>
    </source>
</reference>
<feature type="transmembrane region" description="Helical" evidence="2">
    <location>
        <begin position="7"/>
        <end position="27"/>
    </location>
</feature>
<keyword evidence="2" id="KW-1133">Transmembrane helix</keyword>
<gene>
    <name evidence="3" type="ORF">BD310DRAFT_954933</name>
</gene>
<feature type="transmembrane region" description="Helical" evidence="2">
    <location>
        <begin position="39"/>
        <end position="59"/>
    </location>
</feature>
<organism evidence="3 4">
    <name type="scientific">Dichomitus squalens</name>
    <dbReference type="NCBI Taxonomy" id="114155"/>
    <lineage>
        <taxon>Eukaryota</taxon>
        <taxon>Fungi</taxon>
        <taxon>Dikarya</taxon>
        <taxon>Basidiomycota</taxon>
        <taxon>Agaricomycotina</taxon>
        <taxon>Agaricomycetes</taxon>
        <taxon>Polyporales</taxon>
        <taxon>Polyporaceae</taxon>
        <taxon>Dichomitus</taxon>
    </lineage>
</organism>
<evidence type="ECO:0000313" key="4">
    <source>
        <dbReference type="Proteomes" id="UP000292082"/>
    </source>
</evidence>
<keyword evidence="2" id="KW-0812">Transmembrane</keyword>
<feature type="region of interest" description="Disordered" evidence="1">
    <location>
        <begin position="484"/>
        <end position="665"/>
    </location>
</feature>
<protein>
    <submittedName>
        <fullName evidence="3">Uncharacterized protein</fullName>
    </submittedName>
</protein>
<dbReference type="AlphaFoldDB" id="A0A4Q9Q8J5"/>
<keyword evidence="4" id="KW-1185">Reference proteome</keyword>
<feature type="transmembrane region" description="Helical" evidence="2">
    <location>
        <begin position="111"/>
        <end position="135"/>
    </location>
</feature>